<evidence type="ECO:0000313" key="1">
    <source>
        <dbReference type="EMBL" id="KAF9409280.1"/>
    </source>
</evidence>
<dbReference type="Proteomes" id="UP000648187">
    <property type="component" value="Unassembled WGS sequence"/>
</dbReference>
<gene>
    <name evidence="1" type="ORF">HW555_011315</name>
</gene>
<protein>
    <submittedName>
        <fullName evidence="1">Uncharacterized protein</fullName>
    </submittedName>
</protein>
<keyword evidence="2" id="KW-1185">Reference proteome</keyword>
<dbReference type="AlphaFoldDB" id="A0A835G8T2"/>
<name>A0A835G8T2_SPOEX</name>
<proteinExistence type="predicted"/>
<organism evidence="1 2">
    <name type="scientific">Spodoptera exigua</name>
    <name type="common">Beet armyworm</name>
    <name type="synonym">Noctua fulgens</name>
    <dbReference type="NCBI Taxonomy" id="7107"/>
    <lineage>
        <taxon>Eukaryota</taxon>
        <taxon>Metazoa</taxon>
        <taxon>Ecdysozoa</taxon>
        <taxon>Arthropoda</taxon>
        <taxon>Hexapoda</taxon>
        <taxon>Insecta</taxon>
        <taxon>Pterygota</taxon>
        <taxon>Neoptera</taxon>
        <taxon>Endopterygota</taxon>
        <taxon>Lepidoptera</taxon>
        <taxon>Glossata</taxon>
        <taxon>Ditrysia</taxon>
        <taxon>Noctuoidea</taxon>
        <taxon>Noctuidae</taxon>
        <taxon>Amphipyrinae</taxon>
        <taxon>Spodoptera</taxon>
    </lineage>
</organism>
<evidence type="ECO:0000313" key="2">
    <source>
        <dbReference type="Proteomes" id="UP000648187"/>
    </source>
</evidence>
<sequence>MFLSQVAKLAEEFRAFRDLVIGMLGLQRRQIGECSWQLDDIETRSRRNALIIQGITEAPSEDCTNVALGVINTKLGLNVTKESTKVCHRLGQANTDHHMPFLVRFTSMDARMSVWRAKTGFRGSKIAVKEFLRKTRQSVFGTARQHFGMQSCWTQEGRIFVKAPDGSRHKLTSLDELNPLLSKYATAQGCSVGKRFPESVGDNLKET</sequence>
<accession>A0A835G8T2</accession>
<reference evidence="1" key="1">
    <citation type="submission" date="2020-08" db="EMBL/GenBank/DDBJ databases">
        <title>Spodoptera exigua strain:BAW_Kor-Di-RS1 Genome sequencing and assembly.</title>
        <authorList>
            <person name="Kim J."/>
            <person name="Nam H.Y."/>
            <person name="Kwon M."/>
            <person name="Choi J.H."/>
            <person name="Cho S.R."/>
            <person name="Kim G.-H."/>
        </authorList>
    </citation>
    <scope>NUCLEOTIDE SEQUENCE</scope>
    <source>
        <strain evidence="1">BAW_Kor-Di-RS1</strain>
        <tissue evidence="1">Whole-body</tissue>
    </source>
</reference>
<comment type="caution">
    <text evidence="1">The sequence shown here is derived from an EMBL/GenBank/DDBJ whole genome shotgun (WGS) entry which is preliminary data.</text>
</comment>
<dbReference type="EMBL" id="JACKWZ010000326">
    <property type="protein sequence ID" value="KAF9409280.1"/>
    <property type="molecule type" value="Genomic_DNA"/>
</dbReference>